<sequence length="237" mass="27514">MRYQQIILDVDDTLLDTEATVHDSLVQLFKSHGWEISDEFENEFHAYNQGLWRRLEKGELTLNQLYEIMFPDIIKKYCGVEVDGMETADEFHSYFHTGHKLLPGVKDTLRYAKRLGYSLAVLSNGEQFGQEHRLELAGIRHYFDLVVTSQEAGVQKPNAEIFDYFFARSGYSPNQTVFFGDGLSSDIMGAENYGFASIWFNHRHRQKTLPVHPLFEVDNYAQFQRILKKDFAPTALR</sequence>
<gene>
    <name evidence="1" type="ORF">DQL93_11290</name>
</gene>
<dbReference type="InterPro" id="IPR006439">
    <property type="entry name" value="HAD-SF_hydro_IA"/>
</dbReference>
<dbReference type="RefSeq" id="WP_120490153.1">
    <property type="nucleotide sequence ID" value="NZ_CP046131.1"/>
</dbReference>
<evidence type="ECO:0000313" key="1">
    <source>
        <dbReference type="EMBL" id="AZA16970.1"/>
    </source>
</evidence>
<dbReference type="InterPro" id="IPR036412">
    <property type="entry name" value="HAD-like_sf"/>
</dbReference>
<dbReference type="PRINTS" id="PR00413">
    <property type="entry name" value="HADHALOGNASE"/>
</dbReference>
<dbReference type="EMBL" id="CP031023">
    <property type="protein sequence ID" value="AZA16970.1"/>
    <property type="molecule type" value="Genomic_DNA"/>
</dbReference>
<organism evidence="1">
    <name type="scientific">Lactobacillus delbrueckii subsp. lactis</name>
    <dbReference type="NCBI Taxonomy" id="29397"/>
    <lineage>
        <taxon>Bacteria</taxon>
        <taxon>Bacillati</taxon>
        <taxon>Bacillota</taxon>
        <taxon>Bacilli</taxon>
        <taxon>Lactobacillales</taxon>
        <taxon>Lactobacillaceae</taxon>
        <taxon>Lactobacillus</taxon>
    </lineage>
</organism>
<dbReference type="NCBIfam" id="TIGR02254">
    <property type="entry name" value="YjjG_YfnB"/>
    <property type="match status" value="1"/>
</dbReference>
<accession>A0A381KV04</accession>
<name>A0A381KV04_LACDL</name>
<dbReference type="InterPro" id="IPR023198">
    <property type="entry name" value="PGP-like_dom2"/>
</dbReference>
<dbReference type="SFLD" id="SFLDG01129">
    <property type="entry name" value="C1.5:_HAD__Beta-PGM__Phosphata"/>
    <property type="match status" value="1"/>
</dbReference>
<dbReference type="PANTHER" id="PTHR47478">
    <property type="match status" value="1"/>
</dbReference>
<reference evidence="1" key="1">
    <citation type="submission" date="2018-07" db="EMBL/GenBank/DDBJ databases">
        <authorList>
            <person name="Somerville V."/>
        </authorList>
    </citation>
    <scope>NUCLEOTIDE SEQUENCE</scope>
    <source>
        <strain evidence="1">NWC_2_2</strain>
    </source>
</reference>
<dbReference type="Pfam" id="PF00702">
    <property type="entry name" value="Hydrolase"/>
    <property type="match status" value="1"/>
</dbReference>
<dbReference type="PANTHER" id="PTHR47478:SF1">
    <property type="entry name" value="PYRIMIDINE 5'-NUCLEOTIDASE YJJG"/>
    <property type="match status" value="1"/>
</dbReference>
<dbReference type="AlphaFoldDB" id="A0A381KV04"/>
<dbReference type="NCBIfam" id="TIGR01509">
    <property type="entry name" value="HAD-SF-IA-v3"/>
    <property type="match status" value="1"/>
</dbReference>
<dbReference type="Gene3D" id="3.40.50.1000">
    <property type="entry name" value="HAD superfamily/HAD-like"/>
    <property type="match status" value="1"/>
</dbReference>
<dbReference type="SFLD" id="SFLDG01135">
    <property type="entry name" value="C1.5.6:_HAD__Beta-PGM__Phospha"/>
    <property type="match status" value="1"/>
</dbReference>
<dbReference type="SFLD" id="SFLDS00003">
    <property type="entry name" value="Haloacid_Dehalogenase"/>
    <property type="match status" value="1"/>
</dbReference>
<dbReference type="InterPro" id="IPR011951">
    <property type="entry name" value="HAD-SF_hydro_IA_YjjG/PynA"/>
</dbReference>
<dbReference type="Gene3D" id="1.10.150.240">
    <property type="entry name" value="Putative phosphatase, domain 2"/>
    <property type="match status" value="1"/>
</dbReference>
<dbReference type="InterPro" id="IPR052550">
    <property type="entry name" value="Pyrimidine_5'-ntase_YjjG"/>
</dbReference>
<dbReference type="NCBIfam" id="TIGR01549">
    <property type="entry name" value="HAD-SF-IA-v1"/>
    <property type="match status" value="1"/>
</dbReference>
<dbReference type="SUPFAM" id="SSF56784">
    <property type="entry name" value="HAD-like"/>
    <property type="match status" value="1"/>
</dbReference>
<proteinExistence type="predicted"/>
<dbReference type="GO" id="GO:0008253">
    <property type="term" value="F:5'-nucleotidase activity"/>
    <property type="evidence" value="ECO:0007669"/>
    <property type="project" value="InterPro"/>
</dbReference>
<protein>
    <submittedName>
        <fullName evidence="1">Noncanonical pyrimidine nucleotidase, YjjG family</fullName>
    </submittedName>
</protein>
<dbReference type="InterPro" id="IPR023214">
    <property type="entry name" value="HAD_sf"/>
</dbReference>